<gene>
    <name evidence="2" type="primary">106080425</name>
</gene>
<accession>A0A1I8PGH7</accession>
<proteinExistence type="predicted"/>
<feature type="compositionally biased region" description="Basic residues" evidence="1">
    <location>
        <begin position="157"/>
        <end position="170"/>
    </location>
</feature>
<keyword evidence="3" id="KW-1185">Reference proteome</keyword>
<evidence type="ECO:0000256" key="1">
    <source>
        <dbReference type="SAM" id="MobiDB-lite"/>
    </source>
</evidence>
<feature type="compositionally biased region" description="Basic and acidic residues" evidence="1">
    <location>
        <begin position="116"/>
        <end position="126"/>
    </location>
</feature>
<dbReference type="Proteomes" id="UP000095300">
    <property type="component" value="Unassembled WGS sequence"/>
</dbReference>
<reference evidence="2" key="1">
    <citation type="submission" date="2020-05" db="UniProtKB">
        <authorList>
            <consortium name="EnsemblMetazoa"/>
        </authorList>
    </citation>
    <scope>IDENTIFICATION</scope>
    <source>
        <strain evidence="2">USDA</strain>
    </source>
</reference>
<protein>
    <submittedName>
        <fullName evidence="2">Uncharacterized protein</fullName>
    </submittedName>
</protein>
<organism evidence="2 3">
    <name type="scientific">Stomoxys calcitrans</name>
    <name type="common">Stable fly</name>
    <name type="synonym">Conops calcitrans</name>
    <dbReference type="NCBI Taxonomy" id="35570"/>
    <lineage>
        <taxon>Eukaryota</taxon>
        <taxon>Metazoa</taxon>
        <taxon>Ecdysozoa</taxon>
        <taxon>Arthropoda</taxon>
        <taxon>Hexapoda</taxon>
        <taxon>Insecta</taxon>
        <taxon>Pterygota</taxon>
        <taxon>Neoptera</taxon>
        <taxon>Endopterygota</taxon>
        <taxon>Diptera</taxon>
        <taxon>Brachycera</taxon>
        <taxon>Muscomorpha</taxon>
        <taxon>Muscoidea</taxon>
        <taxon>Muscidae</taxon>
        <taxon>Stomoxys</taxon>
    </lineage>
</organism>
<sequence>MSAIMDDNRILWLKCTISNMLGVYEPEFVNAVIYDNMNDFKSFLEDKYTKNEDINKIVLYVWRTFYDKLVEEEITVLEEVEPEQPTEPEKKDKKGKKGKKGGSAGGKDAKTPPPGKDAKGGKKGDDYDGGMDTGVESAGDDIGGESVKSSALSGSKKSGKGKGRKKKRKTIQTPVPVYVEVKKIIATFVKTPILHCHFGELSCSHFDNNIKYVYMIRKEVNGIPYYSDISECFAEMPQSFAFGTVRGELIRSMGKDVEMEATEKGSASIPSLAELRESLVGLITSQSRA</sequence>
<dbReference type="VEuPathDB" id="VectorBase:SCAU007840"/>
<dbReference type="EnsemblMetazoa" id="SCAU007840-RA">
    <property type="protein sequence ID" value="SCAU007840-PA"/>
    <property type="gene ID" value="SCAU007840"/>
</dbReference>
<evidence type="ECO:0000313" key="3">
    <source>
        <dbReference type="Proteomes" id="UP000095300"/>
    </source>
</evidence>
<dbReference type="AlphaFoldDB" id="A0A1I8PGH7"/>
<feature type="region of interest" description="Disordered" evidence="1">
    <location>
        <begin position="79"/>
        <end position="170"/>
    </location>
</feature>
<evidence type="ECO:0000313" key="2">
    <source>
        <dbReference type="EnsemblMetazoa" id="SCAU007840-PA"/>
    </source>
</evidence>
<name>A0A1I8PGH7_STOCA</name>
<dbReference type="STRING" id="35570.A0A1I8PGH7"/>